<dbReference type="HOGENOM" id="CLU_161281_0_0_7"/>
<organism evidence="1 2">
    <name type="scientific">Campylobacter hominis (strain ATCC BAA-381 / DSM 21671 / CCUG 45161 / LMG 19568 / NCTC 13146 / CH001A)</name>
    <dbReference type="NCBI Taxonomy" id="360107"/>
    <lineage>
        <taxon>Bacteria</taxon>
        <taxon>Pseudomonadati</taxon>
        <taxon>Campylobacterota</taxon>
        <taxon>Epsilonproteobacteria</taxon>
        <taxon>Campylobacterales</taxon>
        <taxon>Campylobacteraceae</taxon>
        <taxon>Campylobacter</taxon>
    </lineage>
</organism>
<dbReference type="OrthoDB" id="5361472at2"/>
<dbReference type="KEGG" id="cha:CHAB381_1489"/>
<dbReference type="AlphaFoldDB" id="A7I3D3"/>
<keyword evidence="2" id="KW-1185">Reference proteome</keyword>
<dbReference type="Proteomes" id="UP000002407">
    <property type="component" value="Chromosome"/>
</dbReference>
<evidence type="ECO:0000313" key="2">
    <source>
        <dbReference type="Proteomes" id="UP000002407"/>
    </source>
</evidence>
<dbReference type="STRING" id="360107.CHAB381_1489"/>
<accession>A7I3D3</accession>
<dbReference type="EMBL" id="CP000776">
    <property type="protein sequence ID" value="ABS51438.1"/>
    <property type="molecule type" value="Genomic_DNA"/>
</dbReference>
<proteinExistence type="predicted"/>
<dbReference type="RefSeq" id="WP_012109328.1">
    <property type="nucleotide sequence ID" value="NC_009714.1"/>
</dbReference>
<name>A7I3D3_CAMHC</name>
<dbReference type="eggNOG" id="COG1399">
    <property type="taxonomic scope" value="Bacteria"/>
</dbReference>
<gene>
    <name evidence="1" type="ordered locus">CHAB381_1489</name>
</gene>
<protein>
    <submittedName>
        <fullName evidence="1">Uncharacterized protein</fullName>
    </submittedName>
</protein>
<reference evidence="2" key="1">
    <citation type="submission" date="2007-07" db="EMBL/GenBank/DDBJ databases">
        <title>Complete genome sequence of Campylobacter hominis ATCC BAA-381, a commensal isolated from the human gastrointestinal tract.</title>
        <authorList>
            <person name="Fouts D.E."/>
            <person name="Mongodin E.F."/>
            <person name="Puiu D."/>
            <person name="Sebastian Y."/>
            <person name="Miller W.G."/>
            <person name="Mandrell R.E."/>
            <person name="Nelson K.E."/>
        </authorList>
    </citation>
    <scope>NUCLEOTIDE SEQUENCE [LARGE SCALE GENOMIC DNA]</scope>
    <source>
        <strain evidence="2">ATCC BAA-381 / LMG 19568 / NCTC 13146 / CH001A</strain>
    </source>
</reference>
<sequence>MLINFSKISHQPYKFNISENGVKFTGEIIKKSQNICELKGRLDGILAYICDRCGENFNLKINETVNLILSNGIFKDDNHEISDVIEFLNGVINLDEVLQSEIEAYKSGYFYCDKCKNL</sequence>
<evidence type="ECO:0000313" key="1">
    <source>
        <dbReference type="EMBL" id="ABS51438.1"/>
    </source>
</evidence>